<dbReference type="AlphaFoldDB" id="A0A1H5RHG2"/>
<proteinExistence type="predicted"/>
<keyword evidence="1" id="KW-1133">Transmembrane helix</keyword>
<feature type="chain" id="PRO_5038397465" evidence="2">
    <location>
        <begin position="27"/>
        <end position="133"/>
    </location>
</feature>
<gene>
    <name evidence="3" type="ORF">SAMN05421837_115174</name>
</gene>
<evidence type="ECO:0000313" key="3">
    <source>
        <dbReference type="EMBL" id="SEF37823.1"/>
    </source>
</evidence>
<dbReference type="RefSeq" id="WP_086675839.1">
    <property type="nucleotide sequence ID" value="NZ_FNUJ01000015.1"/>
</dbReference>
<evidence type="ECO:0000256" key="2">
    <source>
        <dbReference type="SAM" id="SignalP"/>
    </source>
</evidence>
<feature type="transmembrane region" description="Helical" evidence="1">
    <location>
        <begin position="67"/>
        <end position="85"/>
    </location>
</feature>
<feature type="transmembrane region" description="Helical" evidence="1">
    <location>
        <begin position="105"/>
        <end position="125"/>
    </location>
</feature>
<dbReference type="EMBL" id="FNUJ01000015">
    <property type="protein sequence ID" value="SEF37823.1"/>
    <property type="molecule type" value="Genomic_DNA"/>
</dbReference>
<name>A0A1H5RHG2_9PSEU</name>
<dbReference type="OrthoDB" id="10006158at2"/>
<keyword evidence="2" id="KW-0732">Signal</keyword>
<keyword evidence="1" id="KW-0472">Membrane</keyword>
<keyword evidence="1" id="KW-0812">Transmembrane</keyword>
<evidence type="ECO:0000313" key="4">
    <source>
        <dbReference type="Proteomes" id="UP000198878"/>
    </source>
</evidence>
<reference evidence="4" key="1">
    <citation type="submission" date="2016-10" db="EMBL/GenBank/DDBJ databases">
        <authorList>
            <person name="Varghese N."/>
            <person name="Submissions S."/>
        </authorList>
    </citation>
    <scope>NUCLEOTIDE SEQUENCE [LARGE SCALE GENOMIC DNA]</scope>
    <source>
        <strain evidence="4">DSM 44654</strain>
    </source>
</reference>
<sequence length="133" mass="13360">MTCTLTTRLAAGCAAAAALLSTFATTASFGWLPLESPAVAAGVALTVHGALLLTIVDSHDRRLRGPATVVGSLLACFLLAGSLWTAAGHFPGQPGLVAVQVLENIAGPLAVLAVFATGTTAPRAISSVSRRKP</sequence>
<feature type="transmembrane region" description="Helical" evidence="1">
    <location>
        <begin position="36"/>
        <end position="55"/>
    </location>
</feature>
<feature type="signal peptide" evidence="2">
    <location>
        <begin position="1"/>
        <end position="26"/>
    </location>
</feature>
<protein>
    <submittedName>
        <fullName evidence="3">Uncharacterized protein</fullName>
    </submittedName>
</protein>
<dbReference type="Proteomes" id="UP000198878">
    <property type="component" value="Unassembled WGS sequence"/>
</dbReference>
<accession>A0A1H5RHG2</accession>
<evidence type="ECO:0000256" key="1">
    <source>
        <dbReference type="SAM" id="Phobius"/>
    </source>
</evidence>
<organism evidence="3 4">
    <name type="scientific">Amycolatopsis pretoriensis</name>
    <dbReference type="NCBI Taxonomy" id="218821"/>
    <lineage>
        <taxon>Bacteria</taxon>
        <taxon>Bacillati</taxon>
        <taxon>Actinomycetota</taxon>
        <taxon>Actinomycetes</taxon>
        <taxon>Pseudonocardiales</taxon>
        <taxon>Pseudonocardiaceae</taxon>
        <taxon>Amycolatopsis</taxon>
    </lineage>
</organism>
<keyword evidence="4" id="KW-1185">Reference proteome</keyword>